<comment type="caution">
    <text evidence="3">The sequence shown here is derived from an EMBL/GenBank/DDBJ whole genome shotgun (WGS) entry which is preliminary data.</text>
</comment>
<reference evidence="3" key="1">
    <citation type="journal article" date="2019" name="Sci. Rep.">
        <title>Draft genome of Tanacetum cinerariifolium, the natural source of mosquito coil.</title>
        <authorList>
            <person name="Yamashiro T."/>
            <person name="Shiraishi A."/>
            <person name="Satake H."/>
            <person name="Nakayama K."/>
        </authorList>
    </citation>
    <scope>NUCLEOTIDE SEQUENCE</scope>
</reference>
<feature type="region of interest" description="Disordered" evidence="1">
    <location>
        <begin position="166"/>
        <end position="192"/>
    </location>
</feature>
<proteinExistence type="predicted"/>
<evidence type="ECO:0000313" key="3">
    <source>
        <dbReference type="EMBL" id="GEY63935.1"/>
    </source>
</evidence>
<dbReference type="Pfam" id="PF22936">
    <property type="entry name" value="Pol_BBD"/>
    <property type="match status" value="1"/>
</dbReference>
<dbReference type="SUPFAM" id="SSF90250">
    <property type="entry name" value="Troponin coil-coiled subunits"/>
    <property type="match status" value="1"/>
</dbReference>
<organism evidence="3">
    <name type="scientific">Tanacetum cinerariifolium</name>
    <name type="common">Dalmatian daisy</name>
    <name type="synonym">Chrysanthemum cinerariifolium</name>
    <dbReference type="NCBI Taxonomy" id="118510"/>
    <lineage>
        <taxon>Eukaryota</taxon>
        <taxon>Viridiplantae</taxon>
        <taxon>Streptophyta</taxon>
        <taxon>Embryophyta</taxon>
        <taxon>Tracheophyta</taxon>
        <taxon>Spermatophyta</taxon>
        <taxon>Magnoliopsida</taxon>
        <taxon>eudicotyledons</taxon>
        <taxon>Gunneridae</taxon>
        <taxon>Pentapetalae</taxon>
        <taxon>asterids</taxon>
        <taxon>campanulids</taxon>
        <taxon>Asterales</taxon>
        <taxon>Asteraceae</taxon>
        <taxon>Asteroideae</taxon>
        <taxon>Anthemideae</taxon>
        <taxon>Anthemidinae</taxon>
        <taxon>Tanacetum</taxon>
    </lineage>
</organism>
<feature type="region of interest" description="Disordered" evidence="1">
    <location>
        <begin position="327"/>
        <end position="391"/>
    </location>
</feature>
<sequence length="391" mass="44432">MLDSGCSRHMTENISYLIDYEEIDRGYVAFREQFWTTVNAKNINGEAQIHAKVDGKKVIISEASIMRDLRVGKDLSSKIIPLFPTMMVQAQEEIGEGSVYPTNPHHAPIVIQPSTSQPSRKHKSWKTKIKDTKLPQTSVPIEHVADEAVNEEMDDCLEKATTTATSLDADLGGGPRHQDTIRDTTSQTRSENVSKISNDPLLVGVNTPQNGKDSLKLTELMELCTNLQQRVFDLETTKTSQTQEITSLKKRVKRLEKKRRSTTHGLKRLYKVRLSARVESSTDEKSLGEEDAPKQGKISYIDANQDIYLAKFFMEFMEKRRKFFAAKRTAEKRNKPPTKAQQRKVVESTKKDKAETVQESSSKRAGDELEQERSKKQKVEDDKESEELKND</sequence>
<gene>
    <name evidence="3" type="ORF">Tci_435909</name>
</gene>
<feature type="compositionally biased region" description="Polar residues" evidence="1">
    <location>
        <begin position="183"/>
        <end position="192"/>
    </location>
</feature>
<feature type="compositionally biased region" description="Basic and acidic residues" evidence="1">
    <location>
        <begin position="344"/>
        <end position="391"/>
    </location>
</feature>
<feature type="domain" description="Retrovirus-related Pol polyprotein from transposon TNT 1-94-like beta-barrel" evidence="2">
    <location>
        <begin position="1"/>
        <end position="62"/>
    </location>
</feature>
<dbReference type="InterPro" id="IPR038077">
    <property type="entry name" value="Troponin_sf"/>
</dbReference>
<dbReference type="AlphaFoldDB" id="A0A699HRY2"/>
<protein>
    <recommendedName>
        <fullName evidence="2">Retrovirus-related Pol polyprotein from transposon TNT 1-94-like beta-barrel domain-containing protein</fullName>
    </recommendedName>
</protein>
<dbReference type="EMBL" id="BKCJ010195960">
    <property type="protein sequence ID" value="GEY63935.1"/>
    <property type="molecule type" value="Genomic_DNA"/>
</dbReference>
<evidence type="ECO:0000259" key="2">
    <source>
        <dbReference type="Pfam" id="PF22936"/>
    </source>
</evidence>
<accession>A0A699HRY2</accession>
<name>A0A699HRY2_TANCI</name>
<dbReference type="InterPro" id="IPR054722">
    <property type="entry name" value="PolX-like_BBD"/>
</dbReference>
<evidence type="ECO:0000256" key="1">
    <source>
        <dbReference type="SAM" id="MobiDB-lite"/>
    </source>
</evidence>